<feature type="binding site" evidence="9">
    <location>
        <position position="198"/>
    </location>
    <ligand>
        <name>S-adenosyl-L-methionine</name>
        <dbReference type="ChEBI" id="CHEBI:59789"/>
    </ligand>
</feature>
<dbReference type="GO" id="GO:0032259">
    <property type="term" value="P:methylation"/>
    <property type="evidence" value="ECO:0007669"/>
    <property type="project" value="UniProtKB-KW"/>
</dbReference>
<dbReference type="eggNOG" id="KOG2918">
    <property type="taxonomic scope" value="Eukaryota"/>
</dbReference>
<feature type="binding site" evidence="9">
    <location>
        <position position="118"/>
    </location>
    <ligand>
        <name>S-adenosyl-L-methionine</name>
        <dbReference type="ChEBI" id="CHEBI:59789"/>
    </ligand>
</feature>
<dbReference type="PANTHER" id="PTHR13600:SF21">
    <property type="entry name" value="LEUCINE CARBOXYL METHYLTRANSFERASE 1"/>
    <property type="match status" value="1"/>
</dbReference>
<dbReference type="EMBL" id="HE650825">
    <property type="protein sequence ID" value="CCF58473.1"/>
    <property type="molecule type" value="Genomic_DNA"/>
</dbReference>
<name>H2AVS3_KAZAF</name>
<evidence type="ECO:0000256" key="9">
    <source>
        <dbReference type="PIRSR" id="PIRSR016305-1"/>
    </source>
</evidence>
<dbReference type="Pfam" id="PF04072">
    <property type="entry name" value="LCM"/>
    <property type="match status" value="1"/>
</dbReference>
<evidence type="ECO:0000256" key="7">
    <source>
        <dbReference type="ARBA" id="ARBA00022691"/>
    </source>
</evidence>
<gene>
    <name evidence="10" type="primary">KAFR0E03210</name>
    <name evidence="10" type="ORF">KAFR_0E03210</name>
</gene>
<dbReference type="Proteomes" id="UP000005220">
    <property type="component" value="Chromosome 5"/>
</dbReference>
<accession>H2AVS3</accession>
<evidence type="ECO:0000256" key="8">
    <source>
        <dbReference type="PIRNR" id="PIRNR016305"/>
    </source>
</evidence>
<dbReference type="GO" id="GO:0065003">
    <property type="term" value="P:protein-containing complex assembly"/>
    <property type="evidence" value="ECO:0007669"/>
    <property type="project" value="EnsemblFungi"/>
</dbReference>
<dbReference type="InParanoid" id="H2AVS3"/>
<keyword evidence="5 8" id="KW-0489">Methyltransferase</keyword>
<dbReference type="InterPro" id="IPR007213">
    <property type="entry name" value="Ppm1/Ppm2/Tcmp"/>
</dbReference>
<reference evidence="10 11" key="1">
    <citation type="journal article" date="2011" name="Proc. Natl. Acad. Sci. U.S.A.">
        <title>Evolutionary erosion of yeast sex chromosomes by mating-type switching accidents.</title>
        <authorList>
            <person name="Gordon J.L."/>
            <person name="Armisen D."/>
            <person name="Proux-Wera E."/>
            <person name="Oheigeartaigh S.S."/>
            <person name="Byrne K.P."/>
            <person name="Wolfe K.H."/>
        </authorList>
    </citation>
    <scope>NUCLEOTIDE SEQUENCE [LARGE SCALE GENOMIC DNA]</scope>
    <source>
        <strain evidence="11">ATCC 22294 / BCRC 22015 / CBS 2517 / CECT 1963 / NBRC 1671 / NRRL Y-8276</strain>
    </source>
</reference>
<dbReference type="AlphaFoldDB" id="H2AVS3"/>
<organism evidence="10 11">
    <name type="scientific">Kazachstania africana (strain ATCC 22294 / BCRC 22015 / CBS 2517 / CECT 1963 / NBRC 1671 / NRRL Y-8276)</name>
    <name type="common">Yeast</name>
    <name type="synonym">Kluyveromyces africanus</name>
    <dbReference type="NCBI Taxonomy" id="1071382"/>
    <lineage>
        <taxon>Eukaryota</taxon>
        <taxon>Fungi</taxon>
        <taxon>Dikarya</taxon>
        <taxon>Ascomycota</taxon>
        <taxon>Saccharomycotina</taxon>
        <taxon>Saccharomycetes</taxon>
        <taxon>Saccharomycetales</taxon>
        <taxon>Saccharomycetaceae</taxon>
        <taxon>Kazachstania</taxon>
    </lineage>
</organism>
<dbReference type="HOGENOM" id="CLU_031312_1_0_1"/>
<evidence type="ECO:0000256" key="5">
    <source>
        <dbReference type="ARBA" id="ARBA00022603"/>
    </source>
</evidence>
<dbReference type="OrthoDB" id="203237at2759"/>
<comment type="catalytic activity">
    <reaction evidence="1 8">
        <text>[phosphatase 2A protein]-C-terminal L-leucine + S-adenosyl-L-methionine = [phosphatase 2A protein]-C-terminal L-leucine methyl ester + S-adenosyl-L-homocysteine</text>
        <dbReference type="Rhea" id="RHEA:48544"/>
        <dbReference type="Rhea" id="RHEA-COMP:12134"/>
        <dbReference type="Rhea" id="RHEA-COMP:12135"/>
        <dbReference type="ChEBI" id="CHEBI:57856"/>
        <dbReference type="ChEBI" id="CHEBI:59789"/>
        <dbReference type="ChEBI" id="CHEBI:90516"/>
        <dbReference type="ChEBI" id="CHEBI:90517"/>
        <dbReference type="EC" id="2.1.1.233"/>
    </reaction>
</comment>
<dbReference type="EC" id="2.1.1.233" evidence="3 8"/>
<protein>
    <recommendedName>
        <fullName evidence="4 8">Leucine carboxyl methyltransferase 1</fullName>
        <ecNumber evidence="3 8">2.1.1.233</ecNumber>
    </recommendedName>
</protein>
<evidence type="ECO:0000313" key="11">
    <source>
        <dbReference type="Proteomes" id="UP000005220"/>
    </source>
</evidence>
<comment type="similarity">
    <text evidence="2 8">Belongs to the methyltransferase superfamily. LCMT family.</text>
</comment>
<evidence type="ECO:0000256" key="2">
    <source>
        <dbReference type="ARBA" id="ARBA00010703"/>
    </source>
</evidence>
<evidence type="ECO:0000256" key="3">
    <source>
        <dbReference type="ARBA" id="ARBA00012834"/>
    </source>
</evidence>
<keyword evidence="6 8" id="KW-0808">Transferase</keyword>
<keyword evidence="7 8" id="KW-0949">S-adenosyl-L-methionine</keyword>
<evidence type="ECO:0000313" key="10">
    <source>
        <dbReference type="EMBL" id="CCF58473.1"/>
    </source>
</evidence>
<dbReference type="SUPFAM" id="SSF53335">
    <property type="entry name" value="S-adenosyl-L-methionine-dependent methyltransferases"/>
    <property type="match status" value="1"/>
</dbReference>
<feature type="binding site" evidence="9">
    <location>
        <position position="92"/>
    </location>
    <ligand>
        <name>S-adenosyl-L-methionine</name>
        <dbReference type="ChEBI" id="CHEBI:59789"/>
    </ligand>
</feature>
<comment type="function">
    <text evidence="8">Methylates the carboxyl group of the C-terminal leucine residue of protein phosphatase 2A catalytic subunits to form alpha-leucine ester residues.</text>
</comment>
<dbReference type="FunCoup" id="H2AVS3">
    <property type="interactions" value="587"/>
</dbReference>
<proteinExistence type="inferred from homology"/>
<evidence type="ECO:0000256" key="6">
    <source>
        <dbReference type="ARBA" id="ARBA00022679"/>
    </source>
</evidence>
<dbReference type="InterPro" id="IPR016651">
    <property type="entry name" value="LCMT1"/>
</dbReference>
<dbReference type="PIRSF" id="PIRSF016305">
    <property type="entry name" value="LCM_mtfrase"/>
    <property type="match status" value="1"/>
</dbReference>
<dbReference type="PANTHER" id="PTHR13600">
    <property type="entry name" value="LEUCINE CARBOXYL METHYLTRANSFERASE"/>
    <property type="match status" value="1"/>
</dbReference>
<feature type="binding site" evidence="9">
    <location>
        <begin position="171"/>
        <end position="172"/>
    </location>
    <ligand>
        <name>S-adenosyl-L-methionine</name>
        <dbReference type="ChEBI" id="CHEBI:59789"/>
    </ligand>
</feature>
<keyword evidence="11" id="KW-1185">Reference proteome</keyword>
<evidence type="ECO:0000256" key="1">
    <source>
        <dbReference type="ARBA" id="ARBA00000724"/>
    </source>
</evidence>
<dbReference type="GO" id="GO:0018423">
    <property type="term" value="F:protein C-terminal leucine carboxyl O-methyltransferase activity"/>
    <property type="evidence" value="ECO:0007669"/>
    <property type="project" value="UniProtKB-EC"/>
</dbReference>
<dbReference type="Gene3D" id="3.40.50.150">
    <property type="entry name" value="Vaccinia Virus protein VP39"/>
    <property type="match status" value="1"/>
</dbReference>
<dbReference type="InterPro" id="IPR029063">
    <property type="entry name" value="SAM-dependent_MTases_sf"/>
</dbReference>
<dbReference type="STRING" id="1071382.H2AVS3"/>
<dbReference type="GeneID" id="13883210"/>
<sequence>MTNLAIQQTDYDAFSSKIAAIQRGYLPPSSKNALNQDYDDADAWLSKLYINFKELHMNYLNVLRSKNRRVYSKINKASLNSFPVMNYGTYLRTAAIDLSVLQYLNDSTFDKFQIVNLGAGSDLRMIQYLNMFPDRLENFVDIDFAEAVQLKQGIINDLGFKNDKYHLLACDLKQDIKKTMETLESRLDLSTPTIIITECMLCYLPETQSQLLIDNCMKSFEKGCWISYDPIGGDQPSDRFGKIMKNNLQESRGLDLPTLLIYSSTEKYLQRWAADNKAESTILDMWQFHNKYISAKEMARLRSLQFLDEIEELKLMQLHYVILQCEWQ</sequence>
<dbReference type="KEGG" id="kaf:KAFR_0E03210"/>
<dbReference type="GO" id="GO:0010506">
    <property type="term" value="P:regulation of autophagy"/>
    <property type="evidence" value="ECO:0007669"/>
    <property type="project" value="EnsemblFungi"/>
</dbReference>
<evidence type="ECO:0000256" key="4">
    <source>
        <dbReference type="ARBA" id="ARBA00017497"/>
    </source>
</evidence>
<dbReference type="RefSeq" id="XP_003957608.1">
    <property type="nucleotide sequence ID" value="XM_003957559.1"/>
</dbReference>